<dbReference type="EMBL" id="SOHM01000022">
    <property type="protein sequence ID" value="TFD90690.1"/>
    <property type="molecule type" value="Genomic_DNA"/>
</dbReference>
<dbReference type="GO" id="GO:0019684">
    <property type="term" value="P:photosynthesis, light reaction"/>
    <property type="evidence" value="ECO:0007669"/>
    <property type="project" value="InterPro"/>
</dbReference>
<feature type="compositionally biased region" description="Basic and acidic residues" evidence="1">
    <location>
        <begin position="287"/>
        <end position="299"/>
    </location>
</feature>
<feature type="region of interest" description="Disordered" evidence="1">
    <location>
        <begin position="214"/>
        <end position="238"/>
    </location>
</feature>
<dbReference type="AlphaFoldDB" id="A0A4R9BVP0"/>
<feature type="compositionally biased region" description="Low complexity" evidence="1">
    <location>
        <begin position="136"/>
        <end position="162"/>
    </location>
</feature>
<reference evidence="4 5" key="1">
    <citation type="submission" date="2019-03" db="EMBL/GenBank/DDBJ databases">
        <title>Genomics of glacier-inhabiting Cryobacterium strains.</title>
        <authorList>
            <person name="Liu Q."/>
            <person name="Xin Y.-H."/>
        </authorList>
    </citation>
    <scope>NUCLEOTIDE SEQUENCE [LARGE SCALE GENOMIC DNA]</scope>
    <source>
        <strain evidence="4 5">Sr59</strain>
    </source>
</reference>
<dbReference type="InterPro" id="IPR011033">
    <property type="entry name" value="PRC_barrel-like_sf"/>
</dbReference>
<dbReference type="NCBIfam" id="TIGR02271">
    <property type="entry name" value="YsnF/AvaK domain"/>
    <property type="match status" value="1"/>
</dbReference>
<evidence type="ECO:0000259" key="2">
    <source>
        <dbReference type="Pfam" id="PF05239"/>
    </source>
</evidence>
<feature type="compositionally biased region" description="Basic and acidic residues" evidence="1">
    <location>
        <begin position="214"/>
        <end position="223"/>
    </location>
</feature>
<feature type="region of interest" description="Disordered" evidence="1">
    <location>
        <begin position="107"/>
        <end position="162"/>
    </location>
</feature>
<dbReference type="Proteomes" id="UP000298468">
    <property type="component" value="Unassembled WGS sequence"/>
</dbReference>
<gene>
    <name evidence="4" type="ORF">E3T61_10430</name>
</gene>
<feature type="region of interest" description="Disordered" evidence="1">
    <location>
        <begin position="257"/>
        <end position="299"/>
    </location>
</feature>
<evidence type="ECO:0000256" key="1">
    <source>
        <dbReference type="SAM" id="MobiDB-lite"/>
    </source>
</evidence>
<comment type="caution">
    <text evidence="4">The sequence shown here is derived from an EMBL/GenBank/DDBJ whole genome shotgun (WGS) entry which is preliminary data.</text>
</comment>
<feature type="compositionally biased region" description="Basic and acidic residues" evidence="1">
    <location>
        <begin position="120"/>
        <end position="133"/>
    </location>
</feature>
<proteinExistence type="predicted"/>
<keyword evidence="5" id="KW-1185">Reference proteome</keyword>
<accession>A0A4R9BVP0</accession>
<dbReference type="Pfam" id="PF05239">
    <property type="entry name" value="PRC"/>
    <property type="match status" value="1"/>
</dbReference>
<dbReference type="Gene3D" id="3.90.50.10">
    <property type="entry name" value="Photosynthetic Reaction Center, subunit H, domain 2"/>
    <property type="match status" value="1"/>
</dbReference>
<dbReference type="PANTHER" id="PTHR38463:SF1">
    <property type="entry name" value="STRESS RESPONSE PROTEIN YSNF"/>
    <property type="match status" value="1"/>
</dbReference>
<dbReference type="InterPro" id="IPR052967">
    <property type="entry name" value="Stress_Response_Assoc"/>
</dbReference>
<feature type="domain" description="PRC-barrel" evidence="2">
    <location>
        <begin position="6"/>
        <end position="54"/>
    </location>
</feature>
<evidence type="ECO:0000259" key="3">
    <source>
        <dbReference type="Pfam" id="PF09557"/>
    </source>
</evidence>
<dbReference type="GO" id="GO:0030077">
    <property type="term" value="C:plasma membrane light-harvesting complex"/>
    <property type="evidence" value="ECO:0007669"/>
    <property type="project" value="InterPro"/>
</dbReference>
<dbReference type="InterPro" id="IPR014747">
    <property type="entry name" value="Bac_photo_RC_H_C"/>
</dbReference>
<feature type="compositionally biased region" description="Basic and acidic residues" evidence="1">
    <location>
        <begin position="267"/>
        <end position="279"/>
    </location>
</feature>
<dbReference type="PANTHER" id="PTHR38463">
    <property type="entry name" value="STRESS RESPONSE PROTEIN YSNF"/>
    <property type="match status" value="1"/>
</dbReference>
<organism evidence="4 5">
    <name type="scientific">Cryobacterium lactosi</name>
    <dbReference type="NCBI Taxonomy" id="1259202"/>
    <lineage>
        <taxon>Bacteria</taxon>
        <taxon>Bacillati</taxon>
        <taxon>Actinomycetota</taxon>
        <taxon>Actinomycetes</taxon>
        <taxon>Micrococcales</taxon>
        <taxon>Microbacteriaceae</taxon>
        <taxon>Cryobacterium</taxon>
    </lineage>
</organism>
<dbReference type="InterPro" id="IPR019060">
    <property type="entry name" value="DUF2382"/>
</dbReference>
<dbReference type="Pfam" id="PF09557">
    <property type="entry name" value="DUF2382"/>
    <property type="match status" value="1"/>
</dbReference>
<evidence type="ECO:0000313" key="5">
    <source>
        <dbReference type="Proteomes" id="UP000298468"/>
    </source>
</evidence>
<dbReference type="RefSeq" id="WP_134640789.1">
    <property type="nucleotide sequence ID" value="NZ_SOHM01000022.1"/>
</dbReference>
<dbReference type="OrthoDB" id="3712018at2"/>
<sequence>MINTNNIDSLIGANVVDTEGRKVGTVGQVYLDSTTNQPSWVTVKTGLFGTSESFAPLDSADWTGEELRIGFEKDFVKDAPRIDTDGSLESADEDALYRYYGLAGSNAGPGAGSAGTSADTRMDTGAGDRRSDEYDTASTDTARTDTAGTDAARTGTAGYDTAGAGTDDAMTRSEEQLHVGTERVSAGRARLRKHVVTENQTVTVPVSREEVTLEREPITDANRRSATSGPDLTEDEHEVQLTEERVVVDKETVPVERVRLGTETVTEDQRVSEDVRKEEIDFDESGIDEKRPRERDDSV</sequence>
<dbReference type="SUPFAM" id="SSF50346">
    <property type="entry name" value="PRC-barrel domain"/>
    <property type="match status" value="1"/>
</dbReference>
<dbReference type="InterPro" id="IPR027275">
    <property type="entry name" value="PRC-brl_dom"/>
</dbReference>
<name>A0A4R9BVP0_9MICO</name>
<protein>
    <submittedName>
        <fullName evidence="4">DUF2382 domain-containing protein</fullName>
    </submittedName>
</protein>
<feature type="domain" description="DUF2382" evidence="3">
    <location>
        <begin position="170"/>
        <end position="281"/>
    </location>
</feature>
<evidence type="ECO:0000313" key="4">
    <source>
        <dbReference type="EMBL" id="TFD90690.1"/>
    </source>
</evidence>